<evidence type="ECO:0000313" key="2">
    <source>
        <dbReference type="Proteomes" id="UP000076874"/>
    </source>
</evidence>
<dbReference type="EMBL" id="AZHD01000002">
    <property type="protein sequence ID" value="OAA66934.1"/>
    <property type="molecule type" value="Genomic_DNA"/>
</dbReference>
<organism evidence="1 2">
    <name type="scientific">Niveomyces insectorum RCEF 264</name>
    <dbReference type="NCBI Taxonomy" id="1081102"/>
    <lineage>
        <taxon>Eukaryota</taxon>
        <taxon>Fungi</taxon>
        <taxon>Dikarya</taxon>
        <taxon>Ascomycota</taxon>
        <taxon>Pezizomycotina</taxon>
        <taxon>Sordariomycetes</taxon>
        <taxon>Hypocreomycetidae</taxon>
        <taxon>Hypocreales</taxon>
        <taxon>Cordycipitaceae</taxon>
        <taxon>Niveomyces</taxon>
    </lineage>
</organism>
<accession>A0A167Z0R8</accession>
<dbReference type="AlphaFoldDB" id="A0A167Z0R8"/>
<dbReference type="Proteomes" id="UP000076874">
    <property type="component" value="Unassembled WGS sequence"/>
</dbReference>
<comment type="caution">
    <text evidence="1">The sequence shown here is derived from an EMBL/GenBank/DDBJ whole genome shotgun (WGS) entry which is preliminary data.</text>
</comment>
<name>A0A167Z0R8_9HYPO</name>
<reference evidence="1 2" key="1">
    <citation type="journal article" date="2016" name="Genome Biol. Evol.">
        <title>Divergent and convergent evolution of fungal pathogenicity.</title>
        <authorList>
            <person name="Shang Y."/>
            <person name="Xiao G."/>
            <person name="Zheng P."/>
            <person name="Cen K."/>
            <person name="Zhan S."/>
            <person name="Wang C."/>
        </authorList>
    </citation>
    <scope>NUCLEOTIDE SEQUENCE [LARGE SCALE GENOMIC DNA]</scope>
    <source>
        <strain evidence="1 2">RCEF 264</strain>
    </source>
</reference>
<evidence type="ECO:0000313" key="1">
    <source>
        <dbReference type="EMBL" id="OAA66934.1"/>
    </source>
</evidence>
<protein>
    <submittedName>
        <fullName evidence="1">Uncharacterized protein</fullName>
    </submittedName>
</protein>
<sequence>MSSSSSLSNKVKGWLRNKRAPARSAACMPMALDDKAISHPPTSEERVGGFDPDVDTIKLTHNVFLPQKYSAMIAELADAIAAADAQVQTATDRATTVTSHSGDIAPVMQKLAAAAAAAACCSTACTDALRALAEGKKETEKSRSRQHLIDSYAISIVATAACLSATESVNAATKLVSHQKTLASSPADLTTAVMMGIAASTAAASSMGVFCAMLREASGAECLQSIPPEAGTQARSKQMALGVALVHNDASKKHKISIRGPAAESYALALVRSSIPTTGEKQRVIAIATVILPPGETCQATLCLTPEDESASQKNNPQYKQQAWVSGSAGTRSELNFISGGYGALDLLYAVYAAIRRYNV</sequence>
<gene>
    <name evidence="1" type="ORF">SPI_01510</name>
</gene>
<keyword evidence="2" id="KW-1185">Reference proteome</keyword>
<proteinExistence type="predicted"/>